<gene>
    <name evidence="1" type="ORF">SAMN05660493_01488</name>
</gene>
<dbReference type="EMBL" id="FTPU01000013">
    <property type="protein sequence ID" value="SIT96793.1"/>
    <property type="molecule type" value="Genomic_DNA"/>
</dbReference>
<keyword evidence="2" id="KW-1185">Reference proteome</keyword>
<sequence>MKAILMNKVSVKIIDKILNDNDFSMELASRLGIQQQSVKGLARRNSNKLTLYQAVKFYLEKGILESEIFDSKK</sequence>
<dbReference type="Proteomes" id="UP000187261">
    <property type="component" value="Unassembled WGS sequence"/>
</dbReference>
<name>A0A1U7PXT5_9FLAO</name>
<protein>
    <submittedName>
        <fullName evidence="1">Uncharacterized protein</fullName>
    </submittedName>
</protein>
<evidence type="ECO:0000313" key="2">
    <source>
        <dbReference type="Proteomes" id="UP000187261"/>
    </source>
</evidence>
<dbReference type="RefSeq" id="WP_245799244.1">
    <property type="nucleotide sequence ID" value="NZ_FTPU01000013.1"/>
</dbReference>
<dbReference type="AlphaFoldDB" id="A0A1U7PXT5"/>
<evidence type="ECO:0000313" key="1">
    <source>
        <dbReference type="EMBL" id="SIT96793.1"/>
    </source>
</evidence>
<organism evidence="1 2">
    <name type="scientific">Epilithonimonas bovis DSM 19482</name>
    <dbReference type="NCBI Taxonomy" id="1121284"/>
    <lineage>
        <taxon>Bacteria</taxon>
        <taxon>Pseudomonadati</taxon>
        <taxon>Bacteroidota</taxon>
        <taxon>Flavobacteriia</taxon>
        <taxon>Flavobacteriales</taxon>
        <taxon>Weeksellaceae</taxon>
        <taxon>Chryseobacterium group</taxon>
        <taxon>Epilithonimonas</taxon>
    </lineage>
</organism>
<reference evidence="2" key="1">
    <citation type="submission" date="2016-10" db="EMBL/GenBank/DDBJ databases">
        <authorList>
            <person name="Varghese N."/>
            <person name="Submissions S."/>
        </authorList>
    </citation>
    <scope>NUCLEOTIDE SEQUENCE [LARGE SCALE GENOMIC DNA]</scope>
    <source>
        <strain evidence="2">DSM 19482</strain>
    </source>
</reference>
<dbReference type="STRING" id="1121284.SAMN05660493_01488"/>
<proteinExistence type="predicted"/>
<accession>A0A1U7PXT5</accession>